<dbReference type="InterPro" id="IPR029058">
    <property type="entry name" value="AB_hydrolase_fold"/>
</dbReference>
<name>A0ABQ2HQZ4_9PSEU</name>
<sequence>MRYPFMDDWWCRYLAATAEVLVLNVDFRAAPYVTYPVAHHQCHDVAAWAAAGGGDLHLDGDRISVGGFSSGGNLAASVSLQARDGGRWLPALQVLGIPVLDFGHEPADEPGMITPELRGLVRRTYFPDAAGRLEPWASPLLAPDLSGLPPAVVLTAERDVLRHDGRRYTARLREAGVPVLHDETPGTDHYFLTEAPVRARTTMAMVAESVRAAVS</sequence>
<evidence type="ECO:0000259" key="2">
    <source>
        <dbReference type="Pfam" id="PF07859"/>
    </source>
</evidence>
<evidence type="ECO:0000313" key="4">
    <source>
        <dbReference type="Proteomes" id="UP000597656"/>
    </source>
</evidence>
<dbReference type="PANTHER" id="PTHR48081:SF8">
    <property type="entry name" value="ALPHA_BETA HYDROLASE FOLD-3 DOMAIN-CONTAINING PROTEIN-RELATED"/>
    <property type="match status" value="1"/>
</dbReference>
<keyword evidence="1" id="KW-0378">Hydrolase</keyword>
<dbReference type="Pfam" id="PF07859">
    <property type="entry name" value="Abhydrolase_3"/>
    <property type="match status" value="1"/>
</dbReference>
<dbReference type="InterPro" id="IPR013094">
    <property type="entry name" value="AB_hydrolase_3"/>
</dbReference>
<organism evidence="3 4">
    <name type="scientific">Lentzea pudingi</name>
    <dbReference type="NCBI Taxonomy" id="1789439"/>
    <lineage>
        <taxon>Bacteria</taxon>
        <taxon>Bacillati</taxon>
        <taxon>Actinomycetota</taxon>
        <taxon>Actinomycetes</taxon>
        <taxon>Pseudonocardiales</taxon>
        <taxon>Pseudonocardiaceae</taxon>
        <taxon>Lentzea</taxon>
    </lineage>
</organism>
<evidence type="ECO:0000256" key="1">
    <source>
        <dbReference type="ARBA" id="ARBA00022801"/>
    </source>
</evidence>
<reference evidence="4" key="1">
    <citation type="journal article" date="2019" name="Int. J. Syst. Evol. Microbiol.">
        <title>The Global Catalogue of Microorganisms (GCM) 10K type strain sequencing project: providing services to taxonomists for standard genome sequencing and annotation.</title>
        <authorList>
            <consortium name="The Broad Institute Genomics Platform"/>
            <consortium name="The Broad Institute Genome Sequencing Center for Infectious Disease"/>
            <person name="Wu L."/>
            <person name="Ma J."/>
        </authorList>
    </citation>
    <scope>NUCLEOTIDE SEQUENCE [LARGE SCALE GENOMIC DNA]</scope>
    <source>
        <strain evidence="4">CGMCC 4.7319</strain>
    </source>
</reference>
<comment type="caution">
    <text evidence="3">The sequence shown here is derived from an EMBL/GenBank/DDBJ whole genome shotgun (WGS) entry which is preliminary data.</text>
</comment>
<proteinExistence type="predicted"/>
<dbReference type="EMBL" id="BMNC01000003">
    <property type="protein sequence ID" value="GGM87547.1"/>
    <property type="molecule type" value="Genomic_DNA"/>
</dbReference>
<evidence type="ECO:0000313" key="3">
    <source>
        <dbReference type="EMBL" id="GGM87547.1"/>
    </source>
</evidence>
<feature type="domain" description="Alpha/beta hydrolase fold-3" evidence="2">
    <location>
        <begin position="5"/>
        <end position="192"/>
    </location>
</feature>
<protein>
    <recommendedName>
        <fullName evidence="2">Alpha/beta hydrolase fold-3 domain-containing protein</fullName>
    </recommendedName>
</protein>
<dbReference type="SUPFAM" id="SSF53474">
    <property type="entry name" value="alpha/beta-Hydrolases"/>
    <property type="match status" value="1"/>
</dbReference>
<dbReference type="InterPro" id="IPR050300">
    <property type="entry name" value="GDXG_lipolytic_enzyme"/>
</dbReference>
<keyword evidence="4" id="KW-1185">Reference proteome</keyword>
<gene>
    <name evidence="3" type="ORF">GCM10011609_25230</name>
</gene>
<accession>A0ABQ2HQZ4</accession>
<dbReference type="Proteomes" id="UP000597656">
    <property type="component" value="Unassembled WGS sequence"/>
</dbReference>
<dbReference type="PANTHER" id="PTHR48081">
    <property type="entry name" value="AB HYDROLASE SUPERFAMILY PROTEIN C4A8.06C"/>
    <property type="match status" value="1"/>
</dbReference>
<dbReference type="Gene3D" id="3.40.50.1820">
    <property type="entry name" value="alpha/beta hydrolase"/>
    <property type="match status" value="1"/>
</dbReference>